<dbReference type="Gene3D" id="1.20.140.10">
    <property type="entry name" value="Butyryl-CoA Dehydrogenase, subunit A, domain 3"/>
    <property type="match status" value="1"/>
</dbReference>
<dbReference type="EMBL" id="JAALLT010000002">
    <property type="protein sequence ID" value="NGP75903.1"/>
    <property type="molecule type" value="Genomic_DNA"/>
</dbReference>
<evidence type="ECO:0000259" key="9">
    <source>
        <dbReference type="Pfam" id="PF00441"/>
    </source>
</evidence>
<dbReference type="Pfam" id="PF02770">
    <property type="entry name" value="Acyl-CoA_dh_M"/>
    <property type="match status" value="1"/>
</dbReference>
<keyword evidence="4 8" id="KW-0274">FAD</keyword>
<evidence type="ECO:0000256" key="3">
    <source>
        <dbReference type="ARBA" id="ARBA00022630"/>
    </source>
</evidence>
<accession>A0A6M1T6I3</accession>
<name>A0A6M1T6I3_9BACT</name>
<dbReference type="RefSeq" id="WP_165139779.1">
    <property type="nucleotide sequence ID" value="NZ_JAALLT010000002.1"/>
</dbReference>
<dbReference type="SUPFAM" id="SSF56645">
    <property type="entry name" value="Acyl-CoA dehydrogenase NM domain-like"/>
    <property type="match status" value="1"/>
</dbReference>
<dbReference type="FunFam" id="1.20.140.10:FF:000004">
    <property type="entry name" value="Acyl-CoA dehydrogenase FadE25"/>
    <property type="match status" value="1"/>
</dbReference>
<feature type="domain" description="Acyl-CoA dehydrogenase/oxidase C-terminal" evidence="9">
    <location>
        <begin position="241"/>
        <end position="388"/>
    </location>
</feature>
<evidence type="ECO:0000256" key="2">
    <source>
        <dbReference type="ARBA" id="ARBA00009347"/>
    </source>
</evidence>
<dbReference type="InterPro" id="IPR009100">
    <property type="entry name" value="AcylCoA_DH/oxidase_NM_dom_sf"/>
</dbReference>
<dbReference type="InterPro" id="IPR046373">
    <property type="entry name" value="Acyl-CoA_Oxase/DH_mid-dom_sf"/>
</dbReference>
<dbReference type="SUPFAM" id="SSF47203">
    <property type="entry name" value="Acyl-CoA dehydrogenase C-terminal domain-like"/>
    <property type="match status" value="1"/>
</dbReference>
<dbReference type="PIRSF" id="PIRSF016578">
    <property type="entry name" value="HsaA"/>
    <property type="match status" value="1"/>
</dbReference>
<dbReference type="InterPro" id="IPR009075">
    <property type="entry name" value="AcylCo_DH/oxidase_C"/>
</dbReference>
<evidence type="ECO:0000259" key="11">
    <source>
        <dbReference type="Pfam" id="PF02771"/>
    </source>
</evidence>
<evidence type="ECO:0000256" key="6">
    <source>
        <dbReference type="ARBA" id="ARBA00066362"/>
    </source>
</evidence>
<dbReference type="InterPro" id="IPR006089">
    <property type="entry name" value="Acyl-CoA_DH_CS"/>
</dbReference>
<evidence type="ECO:0000256" key="5">
    <source>
        <dbReference type="ARBA" id="ARBA00023002"/>
    </source>
</evidence>
<dbReference type="InterPro" id="IPR013786">
    <property type="entry name" value="AcylCoA_DH/ox_N"/>
</dbReference>
<keyword evidence="13" id="KW-1185">Reference proteome</keyword>
<evidence type="ECO:0000256" key="4">
    <source>
        <dbReference type="ARBA" id="ARBA00022827"/>
    </source>
</evidence>
<dbReference type="PROSITE" id="PS00073">
    <property type="entry name" value="ACYL_COA_DH_2"/>
    <property type="match status" value="1"/>
</dbReference>
<gene>
    <name evidence="12" type="ORF">G3570_04610</name>
</gene>
<sequence length="394" mass="43141">MSTDVLNPPQSLSFELSEDQQMIRDSVKDFAERYIAPDVKERDASKQFPHELVQKLAEQGLLGMVHEEKYNGGGVGHVSFCLMLEEIARWDASLALTVASHTSLASGHIALAGNDEQKKKYLSQLTTGEKLGAWCLTEPGSGSDASGMKTTAVKKGDKWILNGSKIFITQGSVGGIYVVLAKTDPTKGTKGISTFIVEREWDGVQPGGKMEKLGMNSSDTTEVYFEDVEIPAENLLGKEGYGFIDTMKVLDGGRIGIGALSVGIARGALEESLKYSRERKQFGSPIGDFQSIENKLANMATEIDAARFLVHRAAWLKDQGKPFTKEVSMAKLFSSELAVRAADEAIQIHGGYGYIKEYHVERFLRDAKLMTIGEGTSEVQRMIIARELKKEFGA</sequence>
<dbReference type="GO" id="GO:0003995">
    <property type="term" value="F:acyl-CoA dehydrogenase activity"/>
    <property type="evidence" value="ECO:0007669"/>
    <property type="project" value="InterPro"/>
</dbReference>
<dbReference type="AlphaFoldDB" id="A0A6M1T6I3"/>
<dbReference type="FunFam" id="1.10.540.10:FF:000002">
    <property type="entry name" value="Acyl-CoA dehydrogenase FadE19"/>
    <property type="match status" value="1"/>
</dbReference>
<organism evidence="12 13">
    <name type="scientific">Halalkalibaculum roseum</name>
    <dbReference type="NCBI Taxonomy" id="2709311"/>
    <lineage>
        <taxon>Bacteria</taxon>
        <taxon>Pseudomonadati</taxon>
        <taxon>Balneolota</taxon>
        <taxon>Balneolia</taxon>
        <taxon>Balneolales</taxon>
        <taxon>Balneolaceae</taxon>
        <taxon>Halalkalibaculum</taxon>
    </lineage>
</organism>
<reference evidence="12 13" key="1">
    <citation type="submission" date="2020-02" db="EMBL/GenBank/DDBJ databases">
        <title>Balneolaceae bacterium YR4-1, complete genome.</title>
        <authorList>
            <person name="Li Y."/>
            <person name="Wu S."/>
        </authorList>
    </citation>
    <scope>NUCLEOTIDE SEQUENCE [LARGE SCALE GENOMIC DNA]</scope>
    <source>
        <strain evidence="12 13">YR4-1</strain>
    </source>
</reference>
<comment type="similarity">
    <text evidence="2 8">Belongs to the acyl-CoA dehydrogenase family.</text>
</comment>
<dbReference type="InterPro" id="IPR036250">
    <property type="entry name" value="AcylCo_DH-like_C"/>
</dbReference>
<dbReference type="InterPro" id="IPR006091">
    <property type="entry name" value="Acyl-CoA_Oxase/DH_mid-dom"/>
</dbReference>
<keyword evidence="5 8" id="KW-0560">Oxidoreductase</keyword>
<dbReference type="InterPro" id="IPR037069">
    <property type="entry name" value="AcylCoA_DH/ox_N_sf"/>
</dbReference>
<evidence type="ECO:0000313" key="12">
    <source>
        <dbReference type="EMBL" id="NGP75903.1"/>
    </source>
</evidence>
<protein>
    <recommendedName>
        <fullName evidence="7">Cyclohex-1-ene-1-carbonyl-CoA dehydrogenase</fullName>
        <ecNumber evidence="6">1.3.8.10</ecNumber>
    </recommendedName>
</protein>
<dbReference type="PROSITE" id="PS00072">
    <property type="entry name" value="ACYL_COA_DH_1"/>
    <property type="match status" value="1"/>
</dbReference>
<evidence type="ECO:0000256" key="7">
    <source>
        <dbReference type="ARBA" id="ARBA00072305"/>
    </source>
</evidence>
<comment type="cofactor">
    <cofactor evidence="1 8">
        <name>FAD</name>
        <dbReference type="ChEBI" id="CHEBI:57692"/>
    </cofactor>
</comment>
<proteinExistence type="inferred from homology"/>
<evidence type="ECO:0000313" key="13">
    <source>
        <dbReference type="Proteomes" id="UP000473278"/>
    </source>
</evidence>
<feature type="domain" description="Acyl-CoA dehydrogenase/oxidase N-terminal" evidence="11">
    <location>
        <begin position="17"/>
        <end position="129"/>
    </location>
</feature>
<dbReference type="Gene3D" id="1.10.540.10">
    <property type="entry name" value="Acyl-CoA dehydrogenase/oxidase, N-terminal domain"/>
    <property type="match status" value="1"/>
</dbReference>
<dbReference type="PANTHER" id="PTHR43884">
    <property type="entry name" value="ACYL-COA DEHYDROGENASE"/>
    <property type="match status" value="1"/>
</dbReference>
<dbReference type="Pfam" id="PF00441">
    <property type="entry name" value="Acyl-CoA_dh_1"/>
    <property type="match status" value="1"/>
</dbReference>
<feature type="domain" description="Acyl-CoA oxidase/dehydrogenase middle" evidence="10">
    <location>
        <begin position="134"/>
        <end position="228"/>
    </location>
</feature>
<keyword evidence="3 8" id="KW-0285">Flavoprotein</keyword>
<dbReference type="PANTHER" id="PTHR43884:SF12">
    <property type="entry name" value="ISOVALERYL-COA DEHYDROGENASE, MITOCHONDRIAL-RELATED"/>
    <property type="match status" value="1"/>
</dbReference>
<dbReference type="Gene3D" id="2.40.110.10">
    <property type="entry name" value="Butyryl-CoA Dehydrogenase, subunit A, domain 2"/>
    <property type="match status" value="1"/>
</dbReference>
<dbReference type="GO" id="GO:0050660">
    <property type="term" value="F:flavin adenine dinucleotide binding"/>
    <property type="evidence" value="ECO:0007669"/>
    <property type="project" value="InterPro"/>
</dbReference>
<dbReference type="FunFam" id="2.40.110.10:FF:000001">
    <property type="entry name" value="Acyl-CoA dehydrogenase, mitochondrial"/>
    <property type="match status" value="1"/>
</dbReference>
<dbReference type="EC" id="1.3.8.10" evidence="6"/>
<evidence type="ECO:0000259" key="10">
    <source>
        <dbReference type="Pfam" id="PF02770"/>
    </source>
</evidence>
<evidence type="ECO:0000256" key="1">
    <source>
        <dbReference type="ARBA" id="ARBA00001974"/>
    </source>
</evidence>
<dbReference type="Proteomes" id="UP000473278">
    <property type="component" value="Unassembled WGS sequence"/>
</dbReference>
<evidence type="ECO:0000256" key="8">
    <source>
        <dbReference type="RuleBase" id="RU362125"/>
    </source>
</evidence>
<dbReference type="Pfam" id="PF02771">
    <property type="entry name" value="Acyl-CoA_dh_N"/>
    <property type="match status" value="1"/>
</dbReference>
<comment type="caution">
    <text evidence="12">The sequence shown here is derived from an EMBL/GenBank/DDBJ whole genome shotgun (WGS) entry which is preliminary data.</text>
</comment>